<accession>A0AA35WVE3</accession>
<dbReference type="Proteomes" id="UP001174909">
    <property type="component" value="Unassembled WGS sequence"/>
</dbReference>
<organism evidence="2 3">
    <name type="scientific">Geodia barretti</name>
    <name type="common">Barrett's horny sponge</name>
    <dbReference type="NCBI Taxonomy" id="519541"/>
    <lineage>
        <taxon>Eukaryota</taxon>
        <taxon>Metazoa</taxon>
        <taxon>Porifera</taxon>
        <taxon>Demospongiae</taxon>
        <taxon>Heteroscleromorpha</taxon>
        <taxon>Tetractinellida</taxon>
        <taxon>Astrophorina</taxon>
        <taxon>Geodiidae</taxon>
        <taxon>Geodia</taxon>
    </lineage>
</organism>
<evidence type="ECO:0000313" key="2">
    <source>
        <dbReference type="EMBL" id="CAI8030311.1"/>
    </source>
</evidence>
<dbReference type="EMBL" id="CASHTH010002470">
    <property type="protein sequence ID" value="CAI8030311.1"/>
    <property type="molecule type" value="Genomic_DNA"/>
</dbReference>
<reference evidence="2" key="1">
    <citation type="submission" date="2023-03" db="EMBL/GenBank/DDBJ databases">
        <authorList>
            <person name="Steffen K."/>
            <person name="Cardenas P."/>
        </authorList>
    </citation>
    <scope>NUCLEOTIDE SEQUENCE</scope>
</reference>
<dbReference type="AlphaFoldDB" id="A0AA35WVE3"/>
<feature type="region of interest" description="Disordered" evidence="1">
    <location>
        <begin position="1"/>
        <end position="46"/>
    </location>
</feature>
<name>A0AA35WVE3_GEOBA</name>
<comment type="caution">
    <text evidence="2">The sequence shown here is derived from an EMBL/GenBank/DDBJ whole genome shotgun (WGS) entry which is preliminary data.</text>
</comment>
<feature type="compositionally biased region" description="Polar residues" evidence="1">
    <location>
        <begin position="12"/>
        <end position="22"/>
    </location>
</feature>
<evidence type="ECO:0000256" key="1">
    <source>
        <dbReference type="SAM" id="MobiDB-lite"/>
    </source>
</evidence>
<evidence type="ECO:0000313" key="3">
    <source>
        <dbReference type="Proteomes" id="UP001174909"/>
    </source>
</evidence>
<keyword evidence="3" id="KW-1185">Reference proteome</keyword>
<sequence>MRIGLAPDSVELFSTHSPSTEGEPSRDWDSIASGLEMSSDVSSGHT</sequence>
<gene>
    <name evidence="2" type="ORF">GBAR_LOCUS17189</name>
</gene>
<proteinExistence type="predicted"/>
<protein>
    <submittedName>
        <fullName evidence="2">Uncharacterized protein</fullName>
    </submittedName>
</protein>